<dbReference type="GeneID" id="77809447"/>
<dbReference type="EMBL" id="CP110424">
    <property type="protein sequence ID" value="WAQ84195.1"/>
    <property type="molecule type" value="Genomic_DNA"/>
</dbReference>
<dbReference type="RefSeq" id="XP_053019750.1">
    <property type="nucleotide sequence ID" value="XM_053168552.1"/>
</dbReference>
<evidence type="ECO:0000256" key="1">
    <source>
        <dbReference type="SAM" id="MobiDB-lite"/>
    </source>
</evidence>
<protein>
    <submittedName>
        <fullName evidence="2">Uncharacterized protein</fullName>
    </submittedName>
</protein>
<dbReference type="Proteomes" id="UP001164743">
    <property type="component" value="Chromosome 4A"/>
</dbReference>
<accession>A0ABY7CHF8</accession>
<evidence type="ECO:0000313" key="3">
    <source>
        <dbReference type="Proteomes" id="UP001164743"/>
    </source>
</evidence>
<evidence type="ECO:0000313" key="2">
    <source>
        <dbReference type="EMBL" id="WAQ84195.1"/>
    </source>
</evidence>
<gene>
    <name evidence="2" type="ORF">PtA15_4A647</name>
</gene>
<organism evidence="2 3">
    <name type="scientific">Puccinia triticina</name>
    <dbReference type="NCBI Taxonomy" id="208348"/>
    <lineage>
        <taxon>Eukaryota</taxon>
        <taxon>Fungi</taxon>
        <taxon>Dikarya</taxon>
        <taxon>Basidiomycota</taxon>
        <taxon>Pucciniomycotina</taxon>
        <taxon>Pucciniomycetes</taxon>
        <taxon>Pucciniales</taxon>
        <taxon>Pucciniaceae</taxon>
        <taxon>Puccinia</taxon>
    </lineage>
</organism>
<reference evidence="2" key="1">
    <citation type="submission" date="2022-10" db="EMBL/GenBank/DDBJ databases">
        <title>Puccinia triticina Genome sequencing and assembly.</title>
        <authorList>
            <person name="Li C."/>
        </authorList>
    </citation>
    <scope>NUCLEOTIDE SEQUENCE</scope>
    <source>
        <strain evidence="2">Pt15</strain>
    </source>
</reference>
<proteinExistence type="predicted"/>
<sequence>MSQASDSKLRLPRLKDSLAKKIWDKAVVNEDPNARLVGQLKEEVDTLRPRTTEGHSRDTCDASLSPEEQIGDPQNLTPLDR</sequence>
<feature type="region of interest" description="Disordered" evidence="1">
    <location>
        <begin position="44"/>
        <end position="81"/>
    </location>
</feature>
<name>A0ABY7CHF8_9BASI</name>
<feature type="compositionally biased region" description="Polar residues" evidence="1">
    <location>
        <begin position="72"/>
        <end position="81"/>
    </location>
</feature>
<feature type="compositionally biased region" description="Basic and acidic residues" evidence="1">
    <location>
        <begin position="44"/>
        <end position="60"/>
    </location>
</feature>
<keyword evidence="3" id="KW-1185">Reference proteome</keyword>